<keyword evidence="7" id="KW-0418">Kinase</keyword>
<dbReference type="PROSITE" id="PS50011">
    <property type="entry name" value="PROTEIN_KINASE_DOM"/>
    <property type="match status" value="1"/>
</dbReference>
<name>A0A5J4YHK0_PORPP</name>
<evidence type="ECO:0000256" key="1">
    <source>
        <dbReference type="ARBA" id="ARBA00010630"/>
    </source>
</evidence>
<feature type="region of interest" description="Disordered" evidence="11">
    <location>
        <begin position="1"/>
        <end position="21"/>
    </location>
</feature>
<keyword evidence="8" id="KW-0067">ATP-binding</keyword>
<evidence type="ECO:0000256" key="4">
    <source>
        <dbReference type="ARBA" id="ARBA00022679"/>
    </source>
</evidence>
<dbReference type="OMA" id="HKLYMEY"/>
<protein>
    <recommendedName>
        <fullName evidence="2">non-specific serine/threonine protein kinase</fullName>
        <ecNumber evidence="2">2.7.11.1</ecNumber>
    </recommendedName>
</protein>
<evidence type="ECO:0000256" key="11">
    <source>
        <dbReference type="SAM" id="MobiDB-lite"/>
    </source>
</evidence>
<keyword evidence="6" id="KW-0547">Nucleotide-binding</keyword>
<evidence type="ECO:0000313" key="14">
    <source>
        <dbReference type="Proteomes" id="UP000324585"/>
    </source>
</evidence>
<dbReference type="EMBL" id="VRMN01000019">
    <property type="protein sequence ID" value="KAA8490738.1"/>
    <property type="molecule type" value="Genomic_DNA"/>
</dbReference>
<evidence type="ECO:0000259" key="12">
    <source>
        <dbReference type="PROSITE" id="PS50011"/>
    </source>
</evidence>
<dbReference type="GO" id="GO:0008033">
    <property type="term" value="P:tRNA processing"/>
    <property type="evidence" value="ECO:0007669"/>
    <property type="project" value="UniProtKB-KW"/>
</dbReference>
<sequence length="287" mass="32098">MASTEAKSDQDRLAVAPHAKRMRTEAGDHEQLLAQGAEGRVVVTELLGRRVVCKYRFPKAYRHAELDARLNAKRLSQEVRLMLRARQLGIRTPLIYHVDARAHAIYMELLDAAHGWMPVKALLVLFERDALALKSQQRDADQRVGDDSETRSDVDEIGTQLGSLAAVLHAGGIIHGDLTTSNVMVRRRDPTRASGGQSAGQDFEFAMIDFGLSHVCTKQGDEERAVDLYVLERAIESAHNKLAARLGRALMEAYASAWPREDAQRGARVLRRLEDVRMRGRKRDMIG</sequence>
<dbReference type="Gene3D" id="1.10.510.10">
    <property type="entry name" value="Transferase(Phosphotransferase) domain 1"/>
    <property type="match status" value="1"/>
</dbReference>
<dbReference type="GO" id="GO:0000408">
    <property type="term" value="C:EKC/KEOPS complex"/>
    <property type="evidence" value="ECO:0007669"/>
    <property type="project" value="TreeGrafter"/>
</dbReference>
<proteinExistence type="inferred from homology"/>
<dbReference type="OrthoDB" id="3399at2759"/>
<keyword evidence="4" id="KW-0808">Transferase</keyword>
<evidence type="ECO:0000256" key="8">
    <source>
        <dbReference type="ARBA" id="ARBA00022840"/>
    </source>
</evidence>
<dbReference type="InterPro" id="IPR000719">
    <property type="entry name" value="Prot_kinase_dom"/>
</dbReference>
<evidence type="ECO:0000256" key="2">
    <source>
        <dbReference type="ARBA" id="ARBA00012513"/>
    </source>
</evidence>
<dbReference type="InterPro" id="IPR011009">
    <property type="entry name" value="Kinase-like_dom_sf"/>
</dbReference>
<feature type="domain" description="Protein kinase" evidence="12">
    <location>
        <begin position="27"/>
        <end position="287"/>
    </location>
</feature>
<dbReference type="PROSITE" id="PS00109">
    <property type="entry name" value="PROTEIN_KINASE_TYR"/>
    <property type="match status" value="1"/>
</dbReference>
<dbReference type="AlphaFoldDB" id="A0A5J4YHK0"/>
<dbReference type="PANTHER" id="PTHR12209">
    <property type="entry name" value="NON-SPECIFIC SERINE/THREONINE PROTEIN KINASE"/>
    <property type="match status" value="1"/>
</dbReference>
<dbReference type="GO" id="GO:0005829">
    <property type="term" value="C:cytosol"/>
    <property type="evidence" value="ECO:0007669"/>
    <property type="project" value="TreeGrafter"/>
</dbReference>
<evidence type="ECO:0000256" key="9">
    <source>
        <dbReference type="ARBA" id="ARBA00047899"/>
    </source>
</evidence>
<dbReference type="EC" id="2.7.11.1" evidence="2"/>
<organism evidence="13 14">
    <name type="scientific">Porphyridium purpureum</name>
    <name type="common">Red alga</name>
    <name type="synonym">Porphyridium cruentum</name>
    <dbReference type="NCBI Taxonomy" id="35688"/>
    <lineage>
        <taxon>Eukaryota</taxon>
        <taxon>Rhodophyta</taxon>
        <taxon>Bangiophyceae</taxon>
        <taxon>Porphyridiales</taxon>
        <taxon>Porphyridiaceae</taxon>
        <taxon>Porphyridium</taxon>
    </lineage>
</organism>
<gene>
    <name evidence="13" type="ORF">FVE85_4369</name>
</gene>
<accession>A0A5J4YHK0</accession>
<dbReference type="FunFam" id="3.30.200.20:FF:000201">
    <property type="entry name" value="TP53-regulating kinase isoform X1"/>
    <property type="match status" value="1"/>
</dbReference>
<dbReference type="GO" id="GO:0005634">
    <property type="term" value="C:nucleus"/>
    <property type="evidence" value="ECO:0007669"/>
    <property type="project" value="TreeGrafter"/>
</dbReference>
<dbReference type="GO" id="GO:0005524">
    <property type="term" value="F:ATP binding"/>
    <property type="evidence" value="ECO:0007669"/>
    <property type="project" value="UniProtKB-KW"/>
</dbReference>
<feature type="compositionally biased region" description="Basic and acidic residues" evidence="11">
    <location>
        <begin position="1"/>
        <end position="12"/>
    </location>
</feature>
<dbReference type="InterPro" id="IPR008266">
    <property type="entry name" value="Tyr_kinase_AS"/>
</dbReference>
<keyword evidence="5" id="KW-0819">tRNA processing</keyword>
<reference evidence="14" key="1">
    <citation type="journal article" date="2019" name="Nat. Commun.">
        <title>Expansion of phycobilisome linker gene families in mesophilic red algae.</title>
        <authorList>
            <person name="Lee J."/>
            <person name="Kim D."/>
            <person name="Bhattacharya D."/>
            <person name="Yoon H.S."/>
        </authorList>
    </citation>
    <scope>NUCLEOTIDE SEQUENCE [LARGE SCALE GENOMIC DNA]</scope>
    <source>
        <strain evidence="14">CCMP 1328</strain>
    </source>
</reference>
<dbReference type="Pfam" id="PF06293">
    <property type="entry name" value="Kdo"/>
    <property type="match status" value="1"/>
</dbReference>
<keyword evidence="3" id="KW-0723">Serine/threonine-protein kinase</keyword>
<evidence type="ECO:0000256" key="6">
    <source>
        <dbReference type="ARBA" id="ARBA00022741"/>
    </source>
</evidence>
<dbReference type="GO" id="GO:0070525">
    <property type="term" value="P:tRNA threonylcarbamoyladenosine metabolic process"/>
    <property type="evidence" value="ECO:0007669"/>
    <property type="project" value="TreeGrafter"/>
</dbReference>
<comment type="catalytic activity">
    <reaction evidence="10">
        <text>L-seryl-[protein] + ATP = O-phospho-L-seryl-[protein] + ADP + H(+)</text>
        <dbReference type="Rhea" id="RHEA:17989"/>
        <dbReference type="Rhea" id="RHEA-COMP:9863"/>
        <dbReference type="Rhea" id="RHEA-COMP:11604"/>
        <dbReference type="ChEBI" id="CHEBI:15378"/>
        <dbReference type="ChEBI" id="CHEBI:29999"/>
        <dbReference type="ChEBI" id="CHEBI:30616"/>
        <dbReference type="ChEBI" id="CHEBI:83421"/>
        <dbReference type="ChEBI" id="CHEBI:456216"/>
        <dbReference type="EC" id="2.7.11.1"/>
    </reaction>
</comment>
<evidence type="ECO:0000313" key="13">
    <source>
        <dbReference type="EMBL" id="KAA8490738.1"/>
    </source>
</evidence>
<evidence type="ECO:0000256" key="10">
    <source>
        <dbReference type="ARBA" id="ARBA00048679"/>
    </source>
</evidence>
<evidence type="ECO:0000256" key="7">
    <source>
        <dbReference type="ARBA" id="ARBA00022777"/>
    </source>
</evidence>
<dbReference type="PANTHER" id="PTHR12209:SF0">
    <property type="entry name" value="EKC_KEOPS COMPLEX SUBUNIT TP53RK"/>
    <property type="match status" value="1"/>
</dbReference>
<evidence type="ECO:0000256" key="5">
    <source>
        <dbReference type="ARBA" id="ARBA00022694"/>
    </source>
</evidence>
<dbReference type="SUPFAM" id="SSF56112">
    <property type="entry name" value="Protein kinase-like (PK-like)"/>
    <property type="match status" value="1"/>
</dbReference>
<comment type="similarity">
    <text evidence="1">Belongs to the protein kinase superfamily. BUD32 family.</text>
</comment>
<dbReference type="Gene3D" id="3.30.200.20">
    <property type="entry name" value="Phosphorylase Kinase, domain 1"/>
    <property type="match status" value="1"/>
</dbReference>
<keyword evidence="14" id="KW-1185">Reference proteome</keyword>
<comment type="catalytic activity">
    <reaction evidence="9">
        <text>L-threonyl-[protein] + ATP = O-phospho-L-threonyl-[protein] + ADP + H(+)</text>
        <dbReference type="Rhea" id="RHEA:46608"/>
        <dbReference type="Rhea" id="RHEA-COMP:11060"/>
        <dbReference type="Rhea" id="RHEA-COMP:11605"/>
        <dbReference type="ChEBI" id="CHEBI:15378"/>
        <dbReference type="ChEBI" id="CHEBI:30013"/>
        <dbReference type="ChEBI" id="CHEBI:30616"/>
        <dbReference type="ChEBI" id="CHEBI:61977"/>
        <dbReference type="ChEBI" id="CHEBI:456216"/>
        <dbReference type="EC" id="2.7.11.1"/>
    </reaction>
</comment>
<comment type="caution">
    <text evidence="13">The sequence shown here is derived from an EMBL/GenBank/DDBJ whole genome shotgun (WGS) entry which is preliminary data.</text>
</comment>
<dbReference type="GO" id="GO:0004674">
    <property type="term" value="F:protein serine/threonine kinase activity"/>
    <property type="evidence" value="ECO:0007669"/>
    <property type="project" value="UniProtKB-KW"/>
</dbReference>
<evidence type="ECO:0000256" key="3">
    <source>
        <dbReference type="ARBA" id="ARBA00022527"/>
    </source>
</evidence>
<dbReference type="Proteomes" id="UP000324585">
    <property type="component" value="Unassembled WGS sequence"/>
</dbReference>